<comment type="caution">
    <text evidence="2">The sequence shown here is derived from an EMBL/GenBank/DDBJ whole genome shotgun (WGS) entry which is preliminary data.</text>
</comment>
<keyword evidence="1" id="KW-0677">Repeat</keyword>
<dbReference type="InterPro" id="IPR011989">
    <property type="entry name" value="ARM-like"/>
</dbReference>
<dbReference type="Gene3D" id="1.25.10.10">
    <property type="entry name" value="Leucine-rich Repeat Variant"/>
    <property type="match status" value="2"/>
</dbReference>
<evidence type="ECO:0000256" key="1">
    <source>
        <dbReference type="ARBA" id="ARBA00022737"/>
    </source>
</evidence>
<protein>
    <recommendedName>
        <fullName evidence="4">Armadillo repeat-containing protein 6</fullName>
    </recommendedName>
</protein>
<proteinExistence type="predicted"/>
<organism evidence="2 3">
    <name type="scientific">Turnera subulata</name>
    <dbReference type="NCBI Taxonomy" id="218843"/>
    <lineage>
        <taxon>Eukaryota</taxon>
        <taxon>Viridiplantae</taxon>
        <taxon>Streptophyta</taxon>
        <taxon>Embryophyta</taxon>
        <taxon>Tracheophyta</taxon>
        <taxon>Spermatophyta</taxon>
        <taxon>Magnoliopsida</taxon>
        <taxon>eudicotyledons</taxon>
        <taxon>Gunneridae</taxon>
        <taxon>Pentapetalae</taxon>
        <taxon>rosids</taxon>
        <taxon>fabids</taxon>
        <taxon>Malpighiales</taxon>
        <taxon>Passifloraceae</taxon>
        <taxon>Turnera</taxon>
    </lineage>
</organism>
<dbReference type="PANTHER" id="PTHR22895:SF0">
    <property type="entry name" value="ARMADILLO REPEAT-CONTAINING PROTEIN 6"/>
    <property type="match status" value="1"/>
</dbReference>
<dbReference type="AlphaFoldDB" id="A0A9Q0FMR8"/>
<dbReference type="PANTHER" id="PTHR22895">
    <property type="entry name" value="ARMADILLO REPEAT-CONTAINING PROTEIN 6"/>
    <property type="match status" value="1"/>
</dbReference>
<dbReference type="Proteomes" id="UP001141552">
    <property type="component" value="Unassembled WGS sequence"/>
</dbReference>
<dbReference type="SMART" id="SM00185">
    <property type="entry name" value="ARM"/>
    <property type="match status" value="4"/>
</dbReference>
<accession>A0A9Q0FMR8</accession>
<dbReference type="SUPFAM" id="SSF48371">
    <property type="entry name" value="ARM repeat"/>
    <property type="match status" value="1"/>
</dbReference>
<dbReference type="InterPro" id="IPR000225">
    <property type="entry name" value="Armadillo"/>
</dbReference>
<sequence length="425" mass="44364">MAPPANNSAAAGGRKISQAAFDDLVKENIEDLGMDPAEALEDAIQTLTLQGVDLSAISTCLPGEANPLLQCLDRLKQAVASTSHTLDAEAENSLDTLSDLLSADRSKTAAIAVENGAVDLVLRACSTASSSSPRALNTLGLLLHDMQSTEAFRSCNGPRVLVSILKDGTENVEVLKSAFSVVAAASTGNEVVKAEFMELKIDEIILQVLGRHGGKGGGGCVLSVYDAIVALLTPDDPRVVASEVYGYARRFAKIGIATALVESLHGGLAADGLVSATIALKAVAVNDSICKSIAESGGIDVMLQCIDDSGEQGNKIVARTCCSLLSKLAGSDSNKTAIVEKGGLKKLIQLSNRFSDDPSVLQEVMSIIRVICLRSPDNAALAIEAGAGELAIQAMENFPAAPQLQKNSCLMIRNLVVRNPENRQV</sequence>
<dbReference type="EMBL" id="JAKUCV010004911">
    <property type="protein sequence ID" value="KAJ4833589.1"/>
    <property type="molecule type" value="Genomic_DNA"/>
</dbReference>
<evidence type="ECO:0000313" key="3">
    <source>
        <dbReference type="Proteomes" id="UP001141552"/>
    </source>
</evidence>
<keyword evidence="3" id="KW-1185">Reference proteome</keyword>
<gene>
    <name evidence="2" type="ORF">Tsubulata_009203</name>
</gene>
<evidence type="ECO:0000313" key="2">
    <source>
        <dbReference type="EMBL" id="KAJ4833589.1"/>
    </source>
</evidence>
<dbReference type="InterPro" id="IPR016024">
    <property type="entry name" value="ARM-type_fold"/>
</dbReference>
<reference evidence="2" key="1">
    <citation type="submission" date="2022-02" db="EMBL/GenBank/DDBJ databases">
        <authorList>
            <person name="Henning P.M."/>
            <person name="McCubbin A.G."/>
            <person name="Shore J.S."/>
        </authorList>
    </citation>
    <scope>NUCLEOTIDE SEQUENCE</scope>
    <source>
        <strain evidence="2">F60SS</strain>
        <tissue evidence="2">Leaves</tissue>
    </source>
</reference>
<name>A0A9Q0FMR8_9ROSI</name>
<dbReference type="OrthoDB" id="449062at2759"/>
<evidence type="ECO:0008006" key="4">
    <source>
        <dbReference type="Google" id="ProtNLM"/>
    </source>
</evidence>
<reference evidence="2" key="2">
    <citation type="journal article" date="2023" name="Plants (Basel)">
        <title>Annotation of the Turnera subulata (Passifloraceae) Draft Genome Reveals the S-Locus Evolved after the Divergence of Turneroideae from Passifloroideae in a Stepwise Manner.</title>
        <authorList>
            <person name="Henning P.M."/>
            <person name="Roalson E.H."/>
            <person name="Mir W."/>
            <person name="McCubbin A.G."/>
            <person name="Shore J.S."/>
        </authorList>
    </citation>
    <scope>NUCLEOTIDE SEQUENCE</scope>
    <source>
        <strain evidence="2">F60SS</strain>
    </source>
</reference>